<reference evidence="1 2" key="1">
    <citation type="submission" date="2017-06" db="EMBL/GenBank/DDBJ databases">
        <title>Novel microbial phyla capable of carbon fixation and sulfur reduction in deep-sea sediments.</title>
        <authorList>
            <person name="Huang J."/>
            <person name="Baker B."/>
            <person name="Wang Y."/>
        </authorList>
    </citation>
    <scope>NUCLEOTIDE SEQUENCE [LARGE SCALE GENOMIC DNA]</scope>
    <source>
        <strain evidence="1">B3_LCP</strain>
    </source>
</reference>
<dbReference type="InterPro" id="IPR026444">
    <property type="entry name" value="Secre_tail"/>
</dbReference>
<organism evidence="1 2">
    <name type="scientific">candidate division LCP-89 bacterium B3_LCP</name>
    <dbReference type="NCBI Taxonomy" id="2012998"/>
    <lineage>
        <taxon>Bacteria</taxon>
        <taxon>Pseudomonadati</taxon>
        <taxon>Bacteria division LCP-89</taxon>
    </lineage>
</organism>
<dbReference type="EMBL" id="NJBN01000009">
    <property type="protein sequence ID" value="TKJ38519.1"/>
    <property type="molecule type" value="Genomic_DNA"/>
</dbReference>
<name>A0A532UUA0_UNCL8</name>
<dbReference type="NCBIfam" id="TIGR04183">
    <property type="entry name" value="Por_Secre_tail"/>
    <property type="match status" value="1"/>
</dbReference>
<dbReference type="Proteomes" id="UP000319619">
    <property type="component" value="Unassembled WGS sequence"/>
</dbReference>
<dbReference type="AlphaFoldDB" id="A0A532UUA0"/>
<evidence type="ECO:0000313" key="2">
    <source>
        <dbReference type="Proteomes" id="UP000319619"/>
    </source>
</evidence>
<evidence type="ECO:0008006" key="3">
    <source>
        <dbReference type="Google" id="ProtNLM"/>
    </source>
</evidence>
<evidence type="ECO:0000313" key="1">
    <source>
        <dbReference type="EMBL" id="TKJ38519.1"/>
    </source>
</evidence>
<comment type="caution">
    <text evidence="1">The sequence shown here is derived from an EMBL/GenBank/DDBJ whole genome shotgun (WGS) entry which is preliminary data.</text>
</comment>
<sequence>MVNNTIARNRSNSSSTTASGAGIYAYSGASATGKNNIVYDNFATNSPNIYGSASFTYSCVEGGMSGTGNIGTDPLFVHNPPLGFFYISQIESGQPQNSPCVNAGDPTSAMIIGTTRTDLFPDVDIVDMGWHWWLIAWAPELITQLQQELCCELPQETVAAEDTKTGAGKLSVEITPNPFNPTTVLSYQLQDASLVKLTVYDISGRQIAELVNGWRDTGVYEVGFDGSGLPSGVYIYHLKTGDFTSSGKMVLVK</sequence>
<proteinExistence type="predicted"/>
<dbReference type="Gene3D" id="2.60.40.4070">
    <property type="match status" value="1"/>
</dbReference>
<protein>
    <recommendedName>
        <fullName evidence="3">Secretion system C-terminal sorting domain-containing protein</fullName>
    </recommendedName>
</protein>
<accession>A0A532UUA0</accession>
<gene>
    <name evidence="1" type="ORF">CEE37_12185</name>
</gene>